<feature type="transmembrane region" description="Helical" evidence="9">
    <location>
        <begin position="279"/>
        <end position="301"/>
    </location>
</feature>
<keyword evidence="8 9" id="KW-0472">Membrane</keyword>
<feature type="transmembrane region" description="Helical" evidence="9">
    <location>
        <begin position="60"/>
        <end position="79"/>
    </location>
</feature>
<evidence type="ECO:0000256" key="7">
    <source>
        <dbReference type="ARBA" id="ARBA00022989"/>
    </source>
</evidence>
<comment type="subcellular location">
    <subcellularLocation>
        <location evidence="1 9">Cell membrane</location>
        <topology evidence="1 9">Multi-pass membrane protein</topology>
    </subcellularLocation>
</comment>
<dbReference type="EMBL" id="FNVG01000005">
    <property type="protein sequence ID" value="SEF91254.1"/>
    <property type="molecule type" value="Genomic_DNA"/>
</dbReference>
<dbReference type="Proteomes" id="UP000236721">
    <property type="component" value="Unassembled WGS sequence"/>
</dbReference>
<keyword evidence="6 9" id="KW-0812">Transmembrane</keyword>
<evidence type="ECO:0000256" key="1">
    <source>
        <dbReference type="ARBA" id="ARBA00004651"/>
    </source>
</evidence>
<dbReference type="GO" id="GO:0090482">
    <property type="term" value="F:vitamin transmembrane transporter activity"/>
    <property type="evidence" value="ECO:0007669"/>
    <property type="project" value="UniProtKB-UniRule"/>
</dbReference>
<protein>
    <recommendedName>
        <fullName evidence="9">Vitamin B12 import system permease protein BtuC</fullName>
    </recommendedName>
</protein>
<dbReference type="OrthoDB" id="9055647at2"/>
<comment type="function">
    <text evidence="9">Part of the ABC transporter complex BtuCDF involved in vitamin B12 import. Involved in the translocation of the substrate across the membrane.</text>
</comment>
<feature type="transmembrane region" description="Helical" evidence="9">
    <location>
        <begin position="117"/>
        <end position="136"/>
    </location>
</feature>
<feature type="transmembrane region" description="Helical" evidence="9">
    <location>
        <begin position="238"/>
        <end position="267"/>
    </location>
</feature>
<keyword evidence="4 9" id="KW-1003">Cell membrane</keyword>
<feature type="transmembrane region" description="Helical" evidence="9">
    <location>
        <begin position="17"/>
        <end position="40"/>
    </location>
</feature>
<evidence type="ECO:0000256" key="9">
    <source>
        <dbReference type="HAMAP-Rule" id="MF_01004"/>
    </source>
</evidence>
<gene>
    <name evidence="9" type="primary">btuC</name>
    <name evidence="10" type="ORF">SAMN04488244_10524</name>
</gene>
<evidence type="ECO:0000256" key="6">
    <source>
        <dbReference type="ARBA" id="ARBA00022692"/>
    </source>
</evidence>
<dbReference type="RefSeq" id="WP_103879541.1">
    <property type="nucleotide sequence ID" value="NZ_FNVG01000005.1"/>
</dbReference>
<name>A0A1H5VVJ7_9VIBR</name>
<keyword evidence="11" id="KW-1185">Reference proteome</keyword>
<dbReference type="NCBIfam" id="NF003001">
    <property type="entry name" value="PRK03784.1"/>
    <property type="match status" value="1"/>
</dbReference>
<dbReference type="InterPro" id="IPR000522">
    <property type="entry name" value="ABC_transptr_permease_BtuC"/>
</dbReference>
<dbReference type="AlphaFoldDB" id="A0A1H5VVJ7"/>
<organism evidence="10 11">
    <name type="scientific">Vibrio hangzhouensis</name>
    <dbReference type="NCBI Taxonomy" id="462991"/>
    <lineage>
        <taxon>Bacteria</taxon>
        <taxon>Pseudomonadati</taxon>
        <taxon>Pseudomonadota</taxon>
        <taxon>Gammaproteobacteria</taxon>
        <taxon>Vibrionales</taxon>
        <taxon>Vibrionaceae</taxon>
        <taxon>Vibrio</taxon>
    </lineage>
</organism>
<dbReference type="GO" id="GO:0015889">
    <property type="term" value="P:cobalamin transport"/>
    <property type="evidence" value="ECO:0007669"/>
    <property type="project" value="UniProtKB-UniRule"/>
</dbReference>
<dbReference type="InterPro" id="IPR037294">
    <property type="entry name" value="ABC_BtuC-like"/>
</dbReference>
<dbReference type="FunFam" id="1.10.3470.10:FF:000001">
    <property type="entry name" value="Vitamin B12 ABC transporter permease BtuC"/>
    <property type="match status" value="1"/>
</dbReference>
<comment type="similarity">
    <text evidence="2 9">Belongs to the binding-protein-dependent transport system permease family. FecCD subfamily.</text>
</comment>
<evidence type="ECO:0000313" key="10">
    <source>
        <dbReference type="EMBL" id="SEF91254.1"/>
    </source>
</evidence>
<dbReference type="InterPro" id="IPR023691">
    <property type="entry name" value="ABC_transptr_BtuC"/>
</dbReference>
<dbReference type="Gene3D" id="1.10.3470.10">
    <property type="entry name" value="ABC transporter involved in vitamin B12 uptake, BtuC"/>
    <property type="match status" value="1"/>
</dbReference>
<dbReference type="Pfam" id="PF01032">
    <property type="entry name" value="FecCD"/>
    <property type="match status" value="1"/>
</dbReference>
<evidence type="ECO:0000256" key="4">
    <source>
        <dbReference type="ARBA" id="ARBA00022475"/>
    </source>
</evidence>
<proteinExistence type="inferred from homology"/>
<keyword evidence="3 9" id="KW-0813">Transport</keyword>
<dbReference type="PANTHER" id="PTHR30472:SF29">
    <property type="entry name" value="VITAMIN B12 IMPORT SYSTEM PERMEASE PROTEIN BTUC"/>
    <property type="match status" value="1"/>
</dbReference>
<dbReference type="GO" id="GO:0005886">
    <property type="term" value="C:plasma membrane"/>
    <property type="evidence" value="ECO:0007669"/>
    <property type="project" value="UniProtKB-SubCell"/>
</dbReference>
<feature type="transmembrane region" description="Helical" evidence="9">
    <location>
        <begin position="91"/>
        <end position="111"/>
    </location>
</feature>
<evidence type="ECO:0000256" key="5">
    <source>
        <dbReference type="ARBA" id="ARBA00022519"/>
    </source>
</evidence>
<evidence type="ECO:0000256" key="3">
    <source>
        <dbReference type="ARBA" id="ARBA00022448"/>
    </source>
</evidence>
<feature type="transmembrane region" description="Helical" evidence="9">
    <location>
        <begin position="189"/>
        <end position="209"/>
    </location>
</feature>
<comment type="subunit">
    <text evidence="9">The complex is composed of two ATP-binding proteins (BtuD), two transmembrane proteins (BtuC) and a solute-binding protein (BtuF).</text>
</comment>
<reference evidence="11" key="1">
    <citation type="submission" date="2016-10" db="EMBL/GenBank/DDBJ databases">
        <authorList>
            <person name="Varghese N."/>
            <person name="Submissions S."/>
        </authorList>
    </citation>
    <scope>NUCLEOTIDE SEQUENCE [LARGE SCALE GENOMIC DNA]</scope>
    <source>
        <strain evidence="11">CGMCC 1.7062</strain>
    </source>
</reference>
<dbReference type="CDD" id="cd06550">
    <property type="entry name" value="TM_ABC_iron-siderophores_like"/>
    <property type="match status" value="1"/>
</dbReference>
<accession>A0A1H5VVJ7</accession>
<dbReference type="PANTHER" id="PTHR30472">
    <property type="entry name" value="FERRIC ENTEROBACTIN TRANSPORT SYSTEM PERMEASE PROTEIN"/>
    <property type="match status" value="1"/>
</dbReference>
<evidence type="ECO:0000313" key="11">
    <source>
        <dbReference type="Proteomes" id="UP000236721"/>
    </source>
</evidence>
<sequence>MEFNQLLTQNQRRWRKLIFAMIGVLFGCALLHLSVGELFINPFAPQTALESRLLYDLRLPRLLAAAAIGAALALSGASLQVLLGNVLAEPGVLGISGGAGLGMVVVLFAVPAAATPFGFMLAGVAGALCFTLLLVSMAKVMRLTTTRLLLVGVALGILSGAVVTWAFYFSDDLSIRQLMYWLMGSVGGVSWYQHVLTLLMIPVAVWLCFKGTVLDKLMVGEVHAKQLGVDVNRIRWQLILAVSLLVGGSVALGGVISFVGLVVPHLLRLAFGTENRYLLPLSAVTGATLLVVSDILARLVLDSAELPVGVMTTTIGAPIFIWMLVKSHDTGS</sequence>
<keyword evidence="5" id="KW-0997">Cell inner membrane</keyword>
<dbReference type="HAMAP" id="MF_01004">
    <property type="entry name" value="BtuC"/>
    <property type="match status" value="1"/>
</dbReference>
<evidence type="ECO:0000256" key="2">
    <source>
        <dbReference type="ARBA" id="ARBA00007935"/>
    </source>
</evidence>
<feature type="transmembrane region" description="Helical" evidence="9">
    <location>
        <begin position="308"/>
        <end position="325"/>
    </location>
</feature>
<dbReference type="SUPFAM" id="SSF81345">
    <property type="entry name" value="ABC transporter involved in vitamin B12 uptake, BtuC"/>
    <property type="match status" value="1"/>
</dbReference>
<evidence type="ECO:0000256" key="8">
    <source>
        <dbReference type="ARBA" id="ARBA00023136"/>
    </source>
</evidence>
<feature type="transmembrane region" description="Helical" evidence="9">
    <location>
        <begin position="148"/>
        <end position="169"/>
    </location>
</feature>
<keyword evidence="7 9" id="KW-1133">Transmembrane helix</keyword>